<evidence type="ECO:0000256" key="17">
    <source>
        <dbReference type="ARBA" id="ARBA00063956"/>
    </source>
</evidence>
<dbReference type="CTD" id="57122"/>
<evidence type="ECO:0000313" key="20">
    <source>
        <dbReference type="Proteomes" id="UP000504632"/>
    </source>
</evidence>
<evidence type="ECO:0000256" key="15">
    <source>
        <dbReference type="ARBA" id="ARBA00023328"/>
    </source>
</evidence>
<evidence type="ECO:0000256" key="4">
    <source>
        <dbReference type="ARBA" id="ARBA00022454"/>
    </source>
</evidence>
<dbReference type="Pfam" id="PF04121">
    <property type="entry name" value="Nup84_Nup100"/>
    <property type="match status" value="1"/>
</dbReference>
<feature type="compositionally biased region" description="Low complexity" evidence="19">
    <location>
        <begin position="33"/>
        <end position="48"/>
    </location>
</feature>
<evidence type="ECO:0000256" key="6">
    <source>
        <dbReference type="ARBA" id="ARBA00022553"/>
    </source>
</evidence>
<evidence type="ECO:0000256" key="2">
    <source>
        <dbReference type="ARBA" id="ARBA00009510"/>
    </source>
</evidence>
<dbReference type="GO" id="GO:0017056">
    <property type="term" value="F:structural constituent of nuclear pore"/>
    <property type="evidence" value="ECO:0007669"/>
    <property type="project" value="UniProtKB-UniRule"/>
</dbReference>
<keyword evidence="11 18" id="KW-0811">Translocation</keyword>
<organism evidence="20 21">
    <name type="scientific">Chanos chanos</name>
    <name type="common">Milkfish</name>
    <name type="synonym">Mugil chanos</name>
    <dbReference type="NCBI Taxonomy" id="29144"/>
    <lineage>
        <taxon>Eukaryota</taxon>
        <taxon>Metazoa</taxon>
        <taxon>Chordata</taxon>
        <taxon>Craniata</taxon>
        <taxon>Vertebrata</taxon>
        <taxon>Euteleostomi</taxon>
        <taxon>Actinopterygii</taxon>
        <taxon>Neopterygii</taxon>
        <taxon>Teleostei</taxon>
        <taxon>Ostariophysi</taxon>
        <taxon>Gonorynchiformes</taxon>
        <taxon>Chanidae</taxon>
        <taxon>Chanos</taxon>
    </lineage>
</organism>
<comment type="similarity">
    <text evidence="2 18">Belongs to the nucleoporin Nup84/Nup107 family.</text>
</comment>
<evidence type="ECO:0000256" key="11">
    <source>
        <dbReference type="ARBA" id="ARBA00023010"/>
    </source>
</evidence>
<dbReference type="GO" id="GO:0006406">
    <property type="term" value="P:mRNA export from nucleus"/>
    <property type="evidence" value="ECO:0007669"/>
    <property type="project" value="TreeGrafter"/>
</dbReference>
<dbReference type="InterPro" id="IPR007252">
    <property type="entry name" value="Nup84/Nup107"/>
</dbReference>
<dbReference type="GeneID" id="115811471"/>
<keyword evidence="12 18" id="KW-0906">Nuclear pore complex</keyword>
<keyword evidence="14 18" id="KW-0539">Nucleus</keyword>
<dbReference type="PANTHER" id="PTHR13003:SF2">
    <property type="entry name" value="NUCLEAR PORE COMPLEX PROTEIN NUP107"/>
    <property type="match status" value="1"/>
</dbReference>
<keyword evidence="8" id="KW-0995">Kinetochore</keyword>
<evidence type="ECO:0000313" key="21">
    <source>
        <dbReference type="RefSeq" id="XP_030629547.1"/>
    </source>
</evidence>
<evidence type="ECO:0000256" key="9">
    <source>
        <dbReference type="ARBA" id="ARBA00022927"/>
    </source>
</evidence>
<dbReference type="OrthoDB" id="3098at2759"/>
<keyword evidence="3 18" id="KW-0813">Transport</keyword>
<comment type="function">
    <text evidence="18">Functions as a component of the nuclear pore complex (NPC).</text>
</comment>
<dbReference type="FunCoup" id="A0A6J2VCB7">
    <property type="interactions" value="1649"/>
</dbReference>
<comment type="subunit">
    <text evidence="17">Part of the nuclear pore complex (NPC). Forms part of the Nup160 subcomplex in the nuclear pore which is composed of NUP160, NUP133, NUP107 and Nup96; this complex plays a role in RNA export and in tethering Nup98 and NUP153 to the nucleus. Does not interact with TPR. Interacts with ZNF106.</text>
</comment>
<dbReference type="FunFam" id="1.10.3450.20:FF:000001">
    <property type="entry name" value="Nuclear pore complex protein"/>
    <property type="match status" value="1"/>
</dbReference>
<sequence>MEWGQSWLRSPVVRDSEVTQAARRVAFPVAQDGTPGTTTPARTARTPGSHFKQSFTPKSALRNPDVSAILGTGSRFSRYVNTPRPTGSLSMTNLDDSDWTNSLYPSPLSGLGDTSFTNDVNTSAVMLKEEDPGEAACLSLFPEFLQSFLRHSSSAVFDLLEEYEAVCQDKVSMLQKLVLRSAPGQQKSSKTASITWLLQQEMVTWRLITSLYKDRVQSALEDDIMMDVAAPSESEKVVMEQLFQRDSVVRQSQLVVDWLESIAKDEIGDFSDNIEYYAKSVCWENTLHTLKLRRGQTNSGFSRPLVTELDPDAPIRQKRPLADLDREDDARLLKYLFTLIRAGMTDEAQRLCKRCGQAWRAATLEGWKLYHDPNINGDGAVLQHVEGNPHRAVWKVCCWRMADEEQFNRYERAIYAVLSGNLKQLLPVCESWEDTVWAYFRVLVDSLVEQEIRSSGMASEELEELPREYLEANWTLEKVFEELQATESKRVLEATKEHYHIIQKFVILGDLDGLLEEFSDWLRRSPALPSHLLRFMTHLVLFYRSLGMQLKEEVSVDVLKAYIGLLIRDKQIDLIAFYVSHLPPDTAVTQYAQFLEEVTETEQRKHCLELARQAGLDVAAVTKTVVETIRERDTDEFAHHDLTPALDSGTTAEDQQKIDVIDWLLFDPAQRAEALKQSNAIMRKFLASKKHDAAKLVFAKVPEDSMPEVCRQWEEQGMDLPLPAEDENAIREHLCIRAYLEAHEAFNDWFRHMNSPPVKPTLPAQAKFTEKVAHEMKEKEYKMEHDNWKGRLEALTEDVKERIYNVLLFVDGGWMVDVREDAEDNPERSHQMSLLRRLCLPMMAFLLLTVLQRTERHQESLRLADIIASDQHRLYDVFSKEELQKFLQKMRESSLLLLDKDLDPLGYEIQP</sequence>
<keyword evidence="6" id="KW-0597">Phosphoprotein</keyword>
<keyword evidence="7" id="KW-0509">mRNA transport</keyword>
<evidence type="ECO:0000256" key="1">
    <source>
        <dbReference type="ARBA" id="ARBA00004629"/>
    </source>
</evidence>
<accession>A0A6J2VCB7</accession>
<dbReference type="GO" id="GO:0000973">
    <property type="term" value="P:post-transcriptional tethering of RNA polymerase II gene DNA at nuclear periphery"/>
    <property type="evidence" value="ECO:0007669"/>
    <property type="project" value="TreeGrafter"/>
</dbReference>
<dbReference type="RefSeq" id="XP_030629547.1">
    <property type="nucleotide sequence ID" value="XM_030773687.1"/>
</dbReference>
<gene>
    <name evidence="21" type="primary">nup107</name>
</gene>
<keyword evidence="4" id="KW-0158">Chromosome</keyword>
<dbReference type="GO" id="GO:0031965">
    <property type="term" value="C:nuclear membrane"/>
    <property type="evidence" value="ECO:0007669"/>
    <property type="project" value="UniProtKB-SubCell"/>
</dbReference>
<dbReference type="Gene3D" id="1.10.3450.20">
    <property type="match status" value="1"/>
</dbReference>
<dbReference type="GO" id="GO:0006606">
    <property type="term" value="P:protein import into nucleus"/>
    <property type="evidence" value="ECO:0007669"/>
    <property type="project" value="TreeGrafter"/>
</dbReference>
<evidence type="ECO:0000256" key="19">
    <source>
        <dbReference type="SAM" id="MobiDB-lite"/>
    </source>
</evidence>
<dbReference type="FunFam" id="1.20.190.50:FF:000001">
    <property type="entry name" value="Nuclear pore complex protein"/>
    <property type="match status" value="1"/>
</dbReference>
<reference evidence="21" key="1">
    <citation type="submission" date="2025-08" db="UniProtKB">
        <authorList>
            <consortium name="RefSeq"/>
        </authorList>
    </citation>
    <scope>IDENTIFICATION</scope>
</reference>
<evidence type="ECO:0000256" key="12">
    <source>
        <dbReference type="ARBA" id="ARBA00023132"/>
    </source>
</evidence>
<evidence type="ECO:0000256" key="18">
    <source>
        <dbReference type="RuleBase" id="RU365072"/>
    </source>
</evidence>
<evidence type="ECO:0000256" key="14">
    <source>
        <dbReference type="ARBA" id="ARBA00023242"/>
    </source>
</evidence>
<evidence type="ECO:0000256" key="5">
    <source>
        <dbReference type="ARBA" id="ARBA00022481"/>
    </source>
</evidence>
<dbReference type="InParanoid" id="A0A6J2VCB7"/>
<evidence type="ECO:0000256" key="10">
    <source>
        <dbReference type="ARBA" id="ARBA00022990"/>
    </source>
</evidence>
<name>A0A6J2VCB7_CHACN</name>
<evidence type="ECO:0000256" key="3">
    <source>
        <dbReference type="ARBA" id="ARBA00022448"/>
    </source>
</evidence>
<dbReference type="Proteomes" id="UP000504632">
    <property type="component" value="Chromosome 1"/>
</dbReference>
<keyword evidence="15" id="KW-0137">Centromere</keyword>
<evidence type="ECO:0000256" key="13">
    <source>
        <dbReference type="ARBA" id="ARBA00023136"/>
    </source>
</evidence>
<keyword evidence="13 18" id="KW-0472">Membrane</keyword>
<dbReference type="Gene3D" id="1.20.190.50">
    <property type="match status" value="1"/>
</dbReference>
<evidence type="ECO:0000256" key="16">
    <source>
        <dbReference type="ARBA" id="ARBA00056880"/>
    </source>
</evidence>
<dbReference type="AlphaFoldDB" id="A0A6J2VCB7"/>
<dbReference type="PANTHER" id="PTHR13003">
    <property type="entry name" value="NUP107-RELATED"/>
    <property type="match status" value="1"/>
</dbReference>
<evidence type="ECO:0000256" key="8">
    <source>
        <dbReference type="ARBA" id="ARBA00022838"/>
    </source>
</evidence>
<keyword evidence="10" id="KW-0007">Acetylation</keyword>
<protein>
    <recommendedName>
        <fullName evidence="18">Nuclear pore complex protein</fullName>
    </recommendedName>
</protein>
<dbReference type="GO" id="GO:0000776">
    <property type="term" value="C:kinetochore"/>
    <property type="evidence" value="ECO:0007669"/>
    <property type="project" value="UniProtKB-KW"/>
</dbReference>
<feature type="region of interest" description="Disordered" evidence="19">
    <location>
        <begin position="30"/>
        <end position="57"/>
    </location>
</feature>
<evidence type="ECO:0000256" key="7">
    <source>
        <dbReference type="ARBA" id="ARBA00022816"/>
    </source>
</evidence>
<comment type="function">
    <text evidence="16">Plays a role in the nuclear pore complex (NPC) assembly and/or maintenance. Required for the assembly of peripheral proteins into the NPC. May anchor NUP62 to the NPC. Involved in nephrogenesis.</text>
</comment>
<comment type="subcellular location">
    <subcellularLocation>
        <location evidence="1">Chromosome</location>
        <location evidence="1">Centromere</location>
        <location evidence="1">Kinetochore</location>
    </subcellularLocation>
    <subcellularLocation>
        <location evidence="18">Nucleus</location>
        <location evidence="18">Nuclear pore complex</location>
    </subcellularLocation>
    <subcellularLocation>
        <location evidence="18">Nucleus membrane</location>
    </subcellularLocation>
</comment>
<dbReference type="GO" id="GO:0031080">
    <property type="term" value="C:nuclear pore outer ring"/>
    <property type="evidence" value="ECO:0007669"/>
    <property type="project" value="TreeGrafter"/>
</dbReference>
<proteinExistence type="inferred from homology"/>
<keyword evidence="9" id="KW-0653">Protein transport</keyword>
<keyword evidence="5" id="KW-0488">Methylation</keyword>
<keyword evidence="20" id="KW-1185">Reference proteome</keyword>